<evidence type="ECO:0000313" key="1">
    <source>
        <dbReference type="EMBL" id="CAB0013714.1"/>
    </source>
</evidence>
<proteinExistence type="predicted"/>
<keyword evidence="3" id="KW-1185">Reference proteome</keyword>
<dbReference type="AlphaFoldDB" id="A0A6H5HH47"/>
<dbReference type="Proteomes" id="UP000479000">
    <property type="component" value="Unassembled WGS sequence"/>
</dbReference>
<accession>A0A6H5HH47</accession>
<dbReference type="EMBL" id="CADCXU010029445">
    <property type="protein sequence ID" value="CAB0015758.1"/>
    <property type="molecule type" value="Genomic_DNA"/>
</dbReference>
<organism evidence="2 3">
    <name type="scientific">Nesidiocoris tenuis</name>
    <dbReference type="NCBI Taxonomy" id="355587"/>
    <lineage>
        <taxon>Eukaryota</taxon>
        <taxon>Metazoa</taxon>
        <taxon>Ecdysozoa</taxon>
        <taxon>Arthropoda</taxon>
        <taxon>Hexapoda</taxon>
        <taxon>Insecta</taxon>
        <taxon>Pterygota</taxon>
        <taxon>Neoptera</taxon>
        <taxon>Paraneoptera</taxon>
        <taxon>Hemiptera</taxon>
        <taxon>Heteroptera</taxon>
        <taxon>Panheteroptera</taxon>
        <taxon>Cimicomorpha</taxon>
        <taxon>Miridae</taxon>
        <taxon>Dicyphina</taxon>
        <taxon>Nesidiocoris</taxon>
    </lineage>
</organism>
<dbReference type="EMBL" id="CADCXU010026981">
    <property type="protein sequence ID" value="CAB0013714.1"/>
    <property type="molecule type" value="Genomic_DNA"/>
</dbReference>
<evidence type="ECO:0000313" key="3">
    <source>
        <dbReference type="Proteomes" id="UP000479000"/>
    </source>
</evidence>
<evidence type="ECO:0000313" key="2">
    <source>
        <dbReference type="EMBL" id="CAB0015758.1"/>
    </source>
</evidence>
<feature type="non-terminal residue" evidence="2">
    <location>
        <position position="75"/>
    </location>
</feature>
<protein>
    <submittedName>
        <fullName evidence="2">Uncharacterized protein</fullName>
    </submittedName>
</protein>
<name>A0A6H5HH47_9HEMI</name>
<reference evidence="2 3" key="1">
    <citation type="submission" date="2020-02" db="EMBL/GenBank/DDBJ databases">
        <authorList>
            <person name="Ferguson B K."/>
        </authorList>
    </citation>
    <scope>NUCLEOTIDE SEQUENCE [LARGE SCALE GENOMIC DNA]</scope>
</reference>
<gene>
    <name evidence="1" type="ORF">NTEN_LOCUS18295</name>
    <name evidence="2" type="ORF">NTEN_LOCUS20098</name>
</gene>
<sequence>MYSNAIGHFTGQFPSKPVRLEPAPVTEEVEDFSPFEANKQSILQWIASLLANYGFGNDQSTVAPEPIDQSKCKPC</sequence>